<dbReference type="GO" id="GO:0005886">
    <property type="term" value="C:plasma membrane"/>
    <property type="evidence" value="ECO:0007669"/>
    <property type="project" value="UniProtKB-SubCell"/>
</dbReference>
<dbReference type="STRING" id="1212489.Ldro_2542"/>
<dbReference type="Pfam" id="PF00854">
    <property type="entry name" value="PTR2"/>
    <property type="match status" value="1"/>
</dbReference>
<keyword evidence="7 8" id="KW-0472">Membrane</keyword>
<evidence type="ECO:0008006" key="11">
    <source>
        <dbReference type="Google" id="ProtNLM"/>
    </source>
</evidence>
<keyword evidence="10" id="KW-1185">Reference proteome</keyword>
<dbReference type="InterPro" id="IPR050171">
    <property type="entry name" value="MFS_Transporters"/>
</dbReference>
<evidence type="ECO:0000256" key="5">
    <source>
        <dbReference type="ARBA" id="ARBA00022856"/>
    </source>
</evidence>
<evidence type="ECO:0000256" key="1">
    <source>
        <dbReference type="ARBA" id="ARBA00004651"/>
    </source>
</evidence>
<dbReference type="GO" id="GO:1904680">
    <property type="term" value="F:peptide transmembrane transporter activity"/>
    <property type="evidence" value="ECO:0007669"/>
    <property type="project" value="InterPro"/>
</dbReference>
<feature type="transmembrane region" description="Helical" evidence="8">
    <location>
        <begin position="429"/>
        <end position="448"/>
    </location>
</feature>
<feature type="transmembrane region" description="Helical" evidence="8">
    <location>
        <begin position="21"/>
        <end position="46"/>
    </location>
</feature>
<proteinExistence type="predicted"/>
<feature type="transmembrane region" description="Helical" evidence="8">
    <location>
        <begin position="188"/>
        <end position="207"/>
    </location>
</feature>
<dbReference type="SUPFAM" id="SSF103473">
    <property type="entry name" value="MFS general substrate transporter"/>
    <property type="match status" value="2"/>
</dbReference>
<keyword evidence="6 8" id="KW-1133">Transmembrane helix</keyword>
<dbReference type="PANTHER" id="PTHR23517:SF15">
    <property type="entry name" value="PROTON-DEPENDENT OLIGOPEPTIDE FAMILY TRANSPORT PROTEIN"/>
    <property type="match status" value="1"/>
</dbReference>
<keyword evidence="2" id="KW-0813">Transport</keyword>
<dbReference type="InterPro" id="IPR000109">
    <property type="entry name" value="POT_fam"/>
</dbReference>
<evidence type="ECO:0000256" key="7">
    <source>
        <dbReference type="ARBA" id="ARBA00023136"/>
    </source>
</evidence>
<protein>
    <recommendedName>
        <fullName evidence="11">IraAB</fullName>
    </recommendedName>
</protein>
<accession>A0A0W0SPN7</accession>
<feature type="transmembrane region" description="Helical" evidence="8">
    <location>
        <begin position="468"/>
        <end position="489"/>
    </location>
</feature>
<dbReference type="Proteomes" id="UP000054736">
    <property type="component" value="Unassembled WGS sequence"/>
</dbReference>
<feature type="transmembrane region" description="Helical" evidence="8">
    <location>
        <begin position="361"/>
        <end position="379"/>
    </location>
</feature>
<keyword evidence="4 8" id="KW-0812">Transmembrane</keyword>
<dbReference type="AlphaFoldDB" id="A0A0W0SPN7"/>
<dbReference type="PANTHER" id="PTHR23517">
    <property type="entry name" value="RESISTANCE PROTEIN MDTM, PUTATIVE-RELATED-RELATED"/>
    <property type="match status" value="1"/>
</dbReference>
<feature type="transmembrane region" description="Helical" evidence="8">
    <location>
        <begin position="233"/>
        <end position="250"/>
    </location>
</feature>
<keyword evidence="3" id="KW-1003">Cell membrane</keyword>
<dbReference type="EMBL" id="LNXY01000028">
    <property type="protein sequence ID" value="KTC85370.1"/>
    <property type="molecule type" value="Genomic_DNA"/>
</dbReference>
<dbReference type="InterPro" id="IPR036259">
    <property type="entry name" value="MFS_trans_sf"/>
</dbReference>
<feature type="transmembrane region" description="Helical" evidence="8">
    <location>
        <begin position="125"/>
        <end position="149"/>
    </location>
</feature>
<evidence type="ECO:0000256" key="2">
    <source>
        <dbReference type="ARBA" id="ARBA00022448"/>
    </source>
</evidence>
<sequence length="501" mass="55221">MVVYQTIKNYLPRWDLRQLQTNNIVMITFWSQFSVYSLNTILILFLTRPLLMHGLGYDQKTAYAFIGVSQATAYLMPVVGGFMADKILGIRRAIFLGSLLVALAYLLVMLSGYTLESYGDKLFIAAYALLPATNSLLMGTTSSMVSHIYSDDAVKAKSAMTFYYMAINIGGLLAAIISPALLDSRYGPLSVLTLAFAGKSIAALNFAKRYSLYDNVVWGKDKFRLGVKNQARLIFYILGIYCFTLFAYSYVYLAGIIVGVGCLLGIFWFFLTTLKLSGAARSKQLVALFLIIEAVIFFIIYNQMNTTLVLFAKNNSNLQLLGLSLSPAQYQLLNPLLIIAIGTQLPRFYRLFPRFTIPYQFASGTLLAGGALLLMAFATTQANNGYVNGNYIGLTYVLITLAELWVSAIGLSMIGLYCASEGIAFAMGVWYLAASLSNAISGRLAGYVALPNDLHSAIESLAIYQHYYFIMGVCTLGLGLMMLAFAFWLQLRLGKKGISLL</sequence>
<reference evidence="9 10" key="1">
    <citation type="submission" date="2015-11" db="EMBL/GenBank/DDBJ databases">
        <title>Genomic analysis of 38 Legionella species identifies large and diverse effector repertoires.</title>
        <authorList>
            <person name="Burstein D."/>
            <person name="Amaro F."/>
            <person name="Zusman T."/>
            <person name="Lifshitz Z."/>
            <person name="Cohen O."/>
            <person name="Gilbert J.A."/>
            <person name="Pupko T."/>
            <person name="Shuman H.A."/>
            <person name="Segal G."/>
        </authorList>
    </citation>
    <scope>NUCLEOTIDE SEQUENCE [LARGE SCALE GENOMIC DNA]</scope>
    <source>
        <strain evidence="9 10">ATCC 700990</strain>
    </source>
</reference>
<feature type="transmembrane region" description="Helical" evidence="8">
    <location>
        <begin position="161"/>
        <end position="182"/>
    </location>
</feature>
<evidence type="ECO:0000256" key="3">
    <source>
        <dbReference type="ARBA" id="ARBA00022475"/>
    </source>
</evidence>
<comment type="subcellular location">
    <subcellularLocation>
        <location evidence="1">Cell membrane</location>
        <topology evidence="1">Multi-pass membrane protein</topology>
    </subcellularLocation>
</comment>
<keyword evidence="5" id="KW-0571">Peptide transport</keyword>
<dbReference type="InterPro" id="IPR005279">
    <property type="entry name" value="Dipep/tripep_permease"/>
</dbReference>
<dbReference type="NCBIfam" id="TIGR00924">
    <property type="entry name" value="yjdL_sub1_fam"/>
    <property type="match status" value="1"/>
</dbReference>
<comment type="caution">
    <text evidence="9">The sequence shown here is derived from an EMBL/GenBank/DDBJ whole genome shotgun (WGS) entry which is preliminary data.</text>
</comment>
<dbReference type="InterPro" id="IPR018456">
    <property type="entry name" value="PTR2_symporter_CS"/>
</dbReference>
<gene>
    <name evidence="9" type="ORF">Ldro_2542</name>
</gene>
<keyword evidence="5" id="KW-0653">Protein transport</keyword>
<evidence type="ECO:0000256" key="8">
    <source>
        <dbReference type="SAM" id="Phobius"/>
    </source>
</evidence>
<name>A0A0W0SPN7_9GAMM</name>
<dbReference type="PROSITE" id="PS01022">
    <property type="entry name" value="PTR2_1"/>
    <property type="match status" value="1"/>
</dbReference>
<dbReference type="PATRIC" id="fig|1212489.4.peg.2679"/>
<feature type="transmembrane region" description="Helical" evidence="8">
    <location>
        <begin position="286"/>
        <end position="312"/>
    </location>
</feature>
<dbReference type="Gene3D" id="1.20.1250.20">
    <property type="entry name" value="MFS general substrate transporter like domains"/>
    <property type="match status" value="1"/>
</dbReference>
<feature type="transmembrane region" description="Helical" evidence="8">
    <location>
        <begin position="94"/>
        <end position="113"/>
    </location>
</feature>
<evidence type="ECO:0000256" key="6">
    <source>
        <dbReference type="ARBA" id="ARBA00022989"/>
    </source>
</evidence>
<organism evidence="9 10">
    <name type="scientific">Legionella drozanskii LLAP-1</name>
    <dbReference type="NCBI Taxonomy" id="1212489"/>
    <lineage>
        <taxon>Bacteria</taxon>
        <taxon>Pseudomonadati</taxon>
        <taxon>Pseudomonadota</taxon>
        <taxon>Gammaproteobacteria</taxon>
        <taxon>Legionellales</taxon>
        <taxon>Legionellaceae</taxon>
        <taxon>Legionella</taxon>
    </lineage>
</organism>
<dbReference type="GO" id="GO:0006857">
    <property type="term" value="P:oligopeptide transport"/>
    <property type="evidence" value="ECO:0007669"/>
    <property type="project" value="InterPro"/>
</dbReference>
<feature type="transmembrane region" description="Helical" evidence="8">
    <location>
        <begin position="256"/>
        <end position="274"/>
    </location>
</feature>
<feature type="transmembrane region" description="Helical" evidence="8">
    <location>
        <begin position="391"/>
        <end position="417"/>
    </location>
</feature>
<evidence type="ECO:0000313" key="10">
    <source>
        <dbReference type="Proteomes" id="UP000054736"/>
    </source>
</evidence>
<evidence type="ECO:0000256" key="4">
    <source>
        <dbReference type="ARBA" id="ARBA00022692"/>
    </source>
</evidence>
<evidence type="ECO:0000313" key="9">
    <source>
        <dbReference type="EMBL" id="KTC85370.1"/>
    </source>
</evidence>
<feature type="transmembrane region" description="Helical" evidence="8">
    <location>
        <begin position="62"/>
        <end position="82"/>
    </location>
</feature>